<name>A0A9N9K1Y9_9GLOM</name>
<evidence type="ECO:0000313" key="2">
    <source>
        <dbReference type="Proteomes" id="UP000789759"/>
    </source>
</evidence>
<comment type="caution">
    <text evidence="1">The sequence shown here is derived from an EMBL/GenBank/DDBJ whole genome shotgun (WGS) entry which is preliminary data.</text>
</comment>
<dbReference type="OrthoDB" id="2474078at2759"/>
<keyword evidence="2" id="KW-1185">Reference proteome</keyword>
<feature type="non-terminal residue" evidence="1">
    <location>
        <position position="45"/>
    </location>
</feature>
<dbReference type="AlphaFoldDB" id="A0A9N9K1Y9"/>
<dbReference type="Proteomes" id="UP000789759">
    <property type="component" value="Unassembled WGS sequence"/>
</dbReference>
<proteinExistence type="predicted"/>
<reference evidence="1" key="1">
    <citation type="submission" date="2021-06" db="EMBL/GenBank/DDBJ databases">
        <authorList>
            <person name="Kallberg Y."/>
            <person name="Tangrot J."/>
            <person name="Rosling A."/>
        </authorList>
    </citation>
    <scope>NUCLEOTIDE SEQUENCE</scope>
    <source>
        <strain evidence="1">FL966</strain>
    </source>
</reference>
<protein>
    <submittedName>
        <fullName evidence="1">13033_t:CDS:1</fullName>
    </submittedName>
</protein>
<feature type="non-terminal residue" evidence="1">
    <location>
        <position position="1"/>
    </location>
</feature>
<organism evidence="1 2">
    <name type="scientific">Cetraspora pellucida</name>
    <dbReference type="NCBI Taxonomy" id="1433469"/>
    <lineage>
        <taxon>Eukaryota</taxon>
        <taxon>Fungi</taxon>
        <taxon>Fungi incertae sedis</taxon>
        <taxon>Mucoromycota</taxon>
        <taxon>Glomeromycotina</taxon>
        <taxon>Glomeromycetes</taxon>
        <taxon>Diversisporales</taxon>
        <taxon>Gigasporaceae</taxon>
        <taxon>Cetraspora</taxon>
    </lineage>
</organism>
<gene>
    <name evidence="1" type="ORF">CPELLU_LOCUS18210</name>
</gene>
<dbReference type="EMBL" id="CAJVQA010035007">
    <property type="protein sequence ID" value="CAG8806545.1"/>
    <property type="molecule type" value="Genomic_DNA"/>
</dbReference>
<evidence type="ECO:0000313" key="1">
    <source>
        <dbReference type="EMBL" id="CAG8806545.1"/>
    </source>
</evidence>
<accession>A0A9N9K1Y9</accession>
<sequence length="45" mass="5019">PQSEKILRNTIDAKENEEMSNPISIENDQAGLINEFINNTSNEAS</sequence>